<dbReference type="Proteomes" id="UP000094329">
    <property type="component" value="Unassembled WGS sequence"/>
</dbReference>
<proteinExistence type="predicted"/>
<sequence>MFLQGYSIGVLPAAKDLSANQGAAVSYTGTGFDLAPVGGLCDGVLQNKPGQGAVCDVMQTGIAKMIASAAITAGNYVKVSANGQIAQAGEGDTAIGKAIDSAGATDDIIGVMLIPNGHAIPKPAS</sequence>
<dbReference type="RefSeq" id="WP_069314599.1">
    <property type="nucleotide sequence ID" value="NZ_MDTU01000010.1"/>
</dbReference>
<evidence type="ECO:0008006" key="3">
    <source>
        <dbReference type="Google" id="ProtNLM"/>
    </source>
</evidence>
<accession>A0ABX2ZWL3</accession>
<comment type="caution">
    <text evidence="1">The sequence shown here is derived from an EMBL/GenBank/DDBJ whole genome shotgun (WGS) entry which is preliminary data.</text>
</comment>
<reference evidence="1 2" key="1">
    <citation type="submission" date="2016-08" db="EMBL/GenBank/DDBJ databases">
        <title>Draft genome sequence of Candidatus Piscirickettsia litoralis, from seawater.</title>
        <authorList>
            <person name="Wan X."/>
            <person name="Lee A.J."/>
            <person name="Hou S."/>
            <person name="Donachie S.P."/>
        </authorList>
    </citation>
    <scope>NUCLEOTIDE SEQUENCE [LARGE SCALE GENOMIC DNA]</scope>
    <source>
        <strain evidence="1 2">Y2</strain>
    </source>
</reference>
<dbReference type="EMBL" id="MDTU01000010">
    <property type="protein sequence ID" value="ODN40976.1"/>
    <property type="molecule type" value="Genomic_DNA"/>
</dbReference>
<name>A0ABX2ZWL3_9GAMM</name>
<organism evidence="1 2">
    <name type="scientific">Piscirickettsia litoralis</name>
    <dbReference type="NCBI Taxonomy" id="1891921"/>
    <lineage>
        <taxon>Bacteria</taxon>
        <taxon>Pseudomonadati</taxon>
        <taxon>Pseudomonadota</taxon>
        <taxon>Gammaproteobacteria</taxon>
        <taxon>Thiotrichales</taxon>
        <taxon>Piscirickettsiaceae</taxon>
        <taxon>Piscirickettsia</taxon>
    </lineage>
</organism>
<keyword evidence="2" id="KW-1185">Reference proteome</keyword>
<evidence type="ECO:0000313" key="2">
    <source>
        <dbReference type="Proteomes" id="UP000094329"/>
    </source>
</evidence>
<protein>
    <recommendedName>
        <fullName evidence="3">DUF2190 domain-containing protein</fullName>
    </recommendedName>
</protein>
<evidence type="ECO:0000313" key="1">
    <source>
        <dbReference type="EMBL" id="ODN40976.1"/>
    </source>
</evidence>
<gene>
    <name evidence="1" type="ORF">BGC07_18860</name>
</gene>